<dbReference type="RefSeq" id="WP_142088022.1">
    <property type="nucleotide sequence ID" value="NZ_CP035485.1"/>
</dbReference>
<dbReference type="PANTHER" id="PTHR33803:SF3">
    <property type="entry name" value="BLL1974 PROTEIN"/>
    <property type="match status" value="1"/>
</dbReference>
<evidence type="ECO:0000313" key="5">
    <source>
        <dbReference type="Proteomes" id="UP000319756"/>
    </source>
</evidence>
<dbReference type="NCBIfam" id="NF033578">
    <property type="entry name" value="transpos_IS5_1"/>
    <property type="match status" value="1"/>
</dbReference>
<dbReference type="InterPro" id="IPR008490">
    <property type="entry name" value="Transposase_InsH_N"/>
</dbReference>
<feature type="compositionally biased region" description="Basic and acidic residues" evidence="1">
    <location>
        <begin position="159"/>
        <end position="170"/>
    </location>
</feature>
<feature type="region of interest" description="Disordered" evidence="1">
    <location>
        <begin position="401"/>
        <end position="423"/>
    </location>
</feature>
<evidence type="ECO:0000259" key="2">
    <source>
        <dbReference type="Pfam" id="PF05598"/>
    </source>
</evidence>
<feature type="compositionally biased region" description="Basic and acidic residues" evidence="1">
    <location>
        <begin position="409"/>
        <end position="423"/>
    </location>
</feature>
<organism evidence="4 5">
    <name type="scientific">Salicibibacter halophilus</name>
    <dbReference type="NCBI Taxonomy" id="2502791"/>
    <lineage>
        <taxon>Bacteria</taxon>
        <taxon>Bacillati</taxon>
        <taxon>Bacillota</taxon>
        <taxon>Bacilli</taxon>
        <taxon>Bacillales</taxon>
        <taxon>Bacillaceae</taxon>
        <taxon>Salicibibacter</taxon>
    </lineage>
</organism>
<dbReference type="Pfam" id="PF05598">
    <property type="entry name" value="DUF772"/>
    <property type="match status" value="1"/>
</dbReference>
<keyword evidence="5" id="KW-1185">Reference proteome</keyword>
<dbReference type="PANTHER" id="PTHR33803">
    <property type="entry name" value="IS1478 TRANSPOSASE"/>
    <property type="match status" value="1"/>
</dbReference>
<gene>
    <name evidence="4" type="ORF">EPH95_05530</name>
</gene>
<accession>A0A514LFT9</accession>
<feature type="region of interest" description="Disordered" evidence="1">
    <location>
        <begin position="135"/>
        <end position="172"/>
    </location>
</feature>
<dbReference type="InterPro" id="IPR047710">
    <property type="entry name" value="Transpos_IS5-like"/>
</dbReference>
<feature type="domain" description="Transposase DDE" evidence="3">
    <location>
        <begin position="378"/>
        <end position="467"/>
    </location>
</feature>
<name>A0A514LFT9_9BACI</name>
<proteinExistence type="predicted"/>
<dbReference type="OrthoDB" id="9770860at2"/>
<dbReference type="AlphaFoldDB" id="A0A514LFT9"/>
<feature type="domain" description="Transposase InsH N-terminal" evidence="2">
    <location>
        <begin position="22"/>
        <end position="117"/>
    </location>
</feature>
<dbReference type="Proteomes" id="UP000319756">
    <property type="component" value="Chromosome"/>
</dbReference>
<dbReference type="Pfam" id="PF13586">
    <property type="entry name" value="DDE_Tnp_1_2"/>
    <property type="match status" value="1"/>
</dbReference>
<dbReference type="InterPro" id="IPR025668">
    <property type="entry name" value="Tnp_DDE_dom"/>
</dbReference>
<protein>
    <submittedName>
        <fullName evidence="4">IS5 family transposase</fullName>
    </submittedName>
</protein>
<evidence type="ECO:0000259" key="3">
    <source>
        <dbReference type="Pfam" id="PF13586"/>
    </source>
</evidence>
<evidence type="ECO:0000313" key="4">
    <source>
        <dbReference type="EMBL" id="QDI90703.1"/>
    </source>
</evidence>
<dbReference type="KEGG" id="sale:EPH95_05530"/>
<evidence type="ECO:0000256" key="1">
    <source>
        <dbReference type="SAM" id="MobiDB-lite"/>
    </source>
</evidence>
<dbReference type="EMBL" id="CP035485">
    <property type="protein sequence ID" value="QDI90703.1"/>
    <property type="molecule type" value="Genomic_DNA"/>
</dbReference>
<reference evidence="5" key="1">
    <citation type="submission" date="2019-01" db="EMBL/GenBank/DDBJ databases">
        <title>Genomic analysis of Salicibibacter sp. NKC3-5.</title>
        <authorList>
            <person name="Oh Y.J."/>
        </authorList>
    </citation>
    <scope>NUCLEOTIDE SEQUENCE [LARGE SCALE GENOMIC DNA]</scope>
    <source>
        <strain evidence="5">NKC3-5</strain>
    </source>
</reference>
<sequence>MYDHSEHQMLLPNDFFLPFGGKLNPDNRWVVLASMIPWWKVEEAYMETLKDLTQGNQAYSVRMALGALIIKEKLGTSDRETVEQIVENPYLQYFLGLPEFTETAPFDASSITHFRKRISREMIDQVNVWIVEGQQSQTDGDDDDDDDDHHNTPSTSAPSDEKEEKKDAPRTHQGKLLIDATCAPADITYPTDLKLLNESREKLEAMIDALHEPFRGTQKKPRTYRNQARQSYLSIAKQKSPKRKKVRKAIRKQLAYVKRDLNHLEKLSRPSGIERLSSKQYRELLVIQELYRQQRQMFESKTNRIDDRIVNIHQPHVRPIVRGKAHMNVEFGAKLSMSLVDGWAFLDNLQWDAYHEAADLPGAVEAYVQRAGAYPEAVLADKIYLTRENRKYCKERGIRLTGPKLGRPPKKESKEQKQIEKQDAADRNAIEGKFGEGKRTYGLGLIRACLRNTSETVISLQVLVMNLSKALREYSFFIFFMYLDAGIQYSKGSPEIA</sequence>